<protein>
    <submittedName>
        <fullName evidence="2">Uncharacterized protein</fullName>
    </submittedName>
</protein>
<feature type="compositionally biased region" description="Polar residues" evidence="1">
    <location>
        <begin position="29"/>
        <end position="38"/>
    </location>
</feature>
<keyword evidence="3" id="KW-1185">Reference proteome</keyword>
<evidence type="ECO:0000256" key="1">
    <source>
        <dbReference type="SAM" id="MobiDB-lite"/>
    </source>
</evidence>
<evidence type="ECO:0000313" key="2">
    <source>
        <dbReference type="EMBL" id="MBD1399944.1"/>
    </source>
</evidence>
<organism evidence="2 3">
    <name type="scientific">Pelovirga terrestris</name>
    <dbReference type="NCBI Taxonomy" id="2771352"/>
    <lineage>
        <taxon>Bacteria</taxon>
        <taxon>Pseudomonadati</taxon>
        <taxon>Thermodesulfobacteriota</taxon>
        <taxon>Desulfuromonadia</taxon>
        <taxon>Geobacterales</taxon>
        <taxon>Geobacteraceae</taxon>
        <taxon>Pelovirga</taxon>
    </lineage>
</organism>
<sequence>MNQIKLLTGSATPSPLPATKPAVFRDTANRNTTDSMTSAPAEMETSLSAPLVSRSKLPPGVEEIFLRPRHPGASSIHYRPLIFAEARLHFVNARSRIDCWQTVQLMHPVVEHSEKFAWNQADQSLTELAAFDRQPLAGAEFAAVPDASVRPNQIKTWGKMLPAHIYQEITL</sequence>
<evidence type="ECO:0000313" key="3">
    <source>
        <dbReference type="Proteomes" id="UP000632828"/>
    </source>
</evidence>
<dbReference type="EMBL" id="JACWUN010000004">
    <property type="protein sequence ID" value="MBD1399944.1"/>
    <property type="molecule type" value="Genomic_DNA"/>
</dbReference>
<proteinExistence type="predicted"/>
<dbReference type="AlphaFoldDB" id="A0A8J6UNR2"/>
<name>A0A8J6UNR2_9BACT</name>
<accession>A0A8J6UNR2</accession>
<feature type="region of interest" description="Disordered" evidence="1">
    <location>
        <begin position="1"/>
        <end position="53"/>
    </location>
</feature>
<dbReference type="Proteomes" id="UP000632828">
    <property type="component" value="Unassembled WGS sequence"/>
</dbReference>
<dbReference type="RefSeq" id="WP_191154222.1">
    <property type="nucleotide sequence ID" value="NZ_JACWUN010000004.1"/>
</dbReference>
<comment type="caution">
    <text evidence="2">The sequence shown here is derived from an EMBL/GenBank/DDBJ whole genome shotgun (WGS) entry which is preliminary data.</text>
</comment>
<gene>
    <name evidence="2" type="ORF">ICT70_04595</name>
</gene>
<reference evidence="2" key="1">
    <citation type="submission" date="2020-09" db="EMBL/GenBank/DDBJ databases">
        <title>Pelobacter alkaliphilus sp. nov., a novel anaerobic arsenate-reducing bacterium from terrestrial mud volcano.</title>
        <authorList>
            <person name="Khomyakova M.A."/>
            <person name="Merkel A.Y."/>
            <person name="Slobodkin A.I."/>
        </authorList>
    </citation>
    <scope>NUCLEOTIDE SEQUENCE</scope>
    <source>
        <strain evidence="2">M08fum</strain>
    </source>
</reference>
<feature type="compositionally biased region" description="Polar residues" evidence="1">
    <location>
        <begin position="1"/>
        <end position="13"/>
    </location>
</feature>